<evidence type="ECO:0000313" key="6">
    <source>
        <dbReference type="EMBL" id="KAJ8040585.1"/>
    </source>
</evidence>
<proteinExistence type="predicted"/>
<keyword evidence="7" id="KW-1185">Reference proteome</keyword>
<dbReference type="InterPro" id="IPR036383">
    <property type="entry name" value="TSP1_rpt_sf"/>
</dbReference>
<evidence type="ECO:0000256" key="5">
    <source>
        <dbReference type="ARBA" id="ARBA00023157"/>
    </source>
</evidence>
<evidence type="ECO:0000256" key="4">
    <source>
        <dbReference type="ARBA" id="ARBA00022737"/>
    </source>
</evidence>
<evidence type="ECO:0000313" key="7">
    <source>
        <dbReference type="Proteomes" id="UP001152320"/>
    </source>
</evidence>
<evidence type="ECO:0000256" key="3">
    <source>
        <dbReference type="ARBA" id="ARBA00022729"/>
    </source>
</evidence>
<dbReference type="EMBL" id="JAIZAY010000006">
    <property type="protein sequence ID" value="KAJ8040585.1"/>
    <property type="molecule type" value="Genomic_DNA"/>
</dbReference>
<gene>
    <name evidence="6" type="ORF">HOLleu_14912</name>
</gene>
<sequence length="307" mass="33572">MCNSFSCPIDGGFSEWTDWEPCSKTCGGGQTMRTRTCTAPSPQHGGLPCYGSYSERKLCAAFYCPVHGGWSNWGPWSECPVTCQGAIVNRTRTCTNPSPKHDGQHCEGPLEDWMICAADPCPVDGFWSAWSPWSACSVSCGEGLQVARRGCEDPPPQHGGSECPEEVPVPSNITASVHLTEDTMTVMVYWDLVPAESHVDYIVFQVKTPTRFGSSTNTSTRDWVTYGYVPQGVSSLPLRDDEGAGLFTTVFDVRLLARSEFGERMSGEKSFNVAAYIPTGISSHHLKPSNLWISLGVLLVLSWCHIN</sequence>
<dbReference type="InterPro" id="IPR000884">
    <property type="entry name" value="TSP1_rpt"/>
</dbReference>
<dbReference type="PANTHER" id="PTHR22906:SF43">
    <property type="entry name" value="PROPERDIN"/>
    <property type="match status" value="1"/>
</dbReference>
<dbReference type="FunFam" id="2.20.100.10:FF:000001">
    <property type="entry name" value="semaphorin-5A isoform X1"/>
    <property type="match status" value="2"/>
</dbReference>
<dbReference type="SUPFAM" id="SSF82895">
    <property type="entry name" value="TSP-1 type 1 repeat"/>
    <property type="match status" value="3"/>
</dbReference>
<dbReference type="PROSITE" id="PS50092">
    <property type="entry name" value="TSP1"/>
    <property type="match status" value="3"/>
</dbReference>
<reference evidence="6" key="1">
    <citation type="submission" date="2021-10" db="EMBL/GenBank/DDBJ databases">
        <title>Tropical sea cucumber genome reveals ecological adaptation and Cuvierian tubules defense mechanism.</title>
        <authorList>
            <person name="Chen T."/>
        </authorList>
    </citation>
    <scope>NUCLEOTIDE SEQUENCE</scope>
    <source>
        <strain evidence="6">Nanhai2018</strain>
        <tissue evidence="6">Muscle</tissue>
    </source>
</reference>
<keyword evidence="5" id="KW-1015">Disulfide bond</keyword>
<dbReference type="Pfam" id="PF00090">
    <property type="entry name" value="TSP_1"/>
    <property type="match status" value="3"/>
</dbReference>
<protein>
    <submittedName>
        <fullName evidence="6">Hemicentin-1</fullName>
    </submittedName>
</protein>
<keyword evidence="4" id="KW-0677">Repeat</keyword>
<dbReference type="AlphaFoldDB" id="A0A9Q1C905"/>
<keyword evidence="2" id="KW-0964">Secreted</keyword>
<dbReference type="SMART" id="SM00209">
    <property type="entry name" value="TSP1"/>
    <property type="match status" value="3"/>
</dbReference>
<accession>A0A9Q1C905</accession>
<comment type="caution">
    <text evidence="6">The sequence shown here is derived from an EMBL/GenBank/DDBJ whole genome shotgun (WGS) entry which is preliminary data.</text>
</comment>
<dbReference type="FunFam" id="2.20.100.10:FF:000007">
    <property type="entry name" value="Thrombospondin 1"/>
    <property type="match status" value="1"/>
</dbReference>
<dbReference type="Gene3D" id="2.20.100.10">
    <property type="entry name" value="Thrombospondin type-1 (TSP1) repeat"/>
    <property type="match status" value="3"/>
</dbReference>
<evidence type="ECO:0000256" key="1">
    <source>
        <dbReference type="ARBA" id="ARBA00004613"/>
    </source>
</evidence>
<name>A0A9Q1C905_HOLLE</name>
<dbReference type="PANTHER" id="PTHR22906">
    <property type="entry name" value="PROPERDIN"/>
    <property type="match status" value="1"/>
</dbReference>
<keyword evidence="3" id="KW-0732">Signal</keyword>
<evidence type="ECO:0000256" key="2">
    <source>
        <dbReference type="ARBA" id="ARBA00022525"/>
    </source>
</evidence>
<comment type="subcellular location">
    <subcellularLocation>
        <location evidence="1">Secreted</location>
    </subcellularLocation>
</comment>
<organism evidence="6 7">
    <name type="scientific">Holothuria leucospilota</name>
    <name type="common">Black long sea cucumber</name>
    <name type="synonym">Mertensiothuria leucospilota</name>
    <dbReference type="NCBI Taxonomy" id="206669"/>
    <lineage>
        <taxon>Eukaryota</taxon>
        <taxon>Metazoa</taxon>
        <taxon>Echinodermata</taxon>
        <taxon>Eleutherozoa</taxon>
        <taxon>Echinozoa</taxon>
        <taxon>Holothuroidea</taxon>
        <taxon>Aspidochirotacea</taxon>
        <taxon>Aspidochirotida</taxon>
        <taxon>Holothuriidae</taxon>
        <taxon>Holothuria</taxon>
    </lineage>
</organism>
<dbReference type="Proteomes" id="UP001152320">
    <property type="component" value="Chromosome 6"/>
</dbReference>
<dbReference type="OrthoDB" id="6273859at2759"/>
<dbReference type="InterPro" id="IPR052065">
    <property type="entry name" value="Compl_asym_regulator"/>
</dbReference>